<reference evidence="2" key="1">
    <citation type="submission" date="2014-09" db="EMBL/GenBank/DDBJ databases">
        <authorList>
            <person name="Mudge J."/>
            <person name="Ramaraj T."/>
            <person name="Lindquist I.E."/>
            <person name="Bharti A.K."/>
            <person name="Sundararajan A."/>
            <person name="Cameron C.T."/>
            <person name="Woodward J.E."/>
            <person name="May G.D."/>
            <person name="Brubaker C."/>
            <person name="Broadhvest J."/>
            <person name="Wilkins T.A."/>
        </authorList>
    </citation>
    <scope>NUCLEOTIDE SEQUENCE</scope>
    <source>
        <strain evidence="2">cv. AKA8401</strain>
    </source>
</reference>
<proteinExistence type="predicted"/>
<accession>A0A0B0MAR5</accession>
<dbReference type="AlphaFoldDB" id="A0A0B0MAR5"/>
<keyword evidence="2" id="KW-1185">Reference proteome</keyword>
<protein>
    <submittedName>
        <fullName evidence="1">Putative peroxygenase 3-like protein</fullName>
    </submittedName>
</protein>
<gene>
    <name evidence="1" type="ORF">F383_36902</name>
</gene>
<name>A0A0B0MAR5_GOSAR</name>
<evidence type="ECO:0000313" key="2">
    <source>
        <dbReference type="Proteomes" id="UP000032142"/>
    </source>
</evidence>
<comment type="caution">
    <text evidence="1">The sequence shown here is derived from an EMBL/GenBank/DDBJ whole genome shotgun (WGS) entry which is preliminary data.</text>
</comment>
<evidence type="ECO:0000313" key="1">
    <source>
        <dbReference type="EMBL" id="KHF97421.1"/>
    </source>
</evidence>
<dbReference type="Proteomes" id="UP000032142">
    <property type="component" value="Unassembled WGS sequence"/>
</dbReference>
<dbReference type="EMBL" id="JRRC01006422">
    <property type="protein sequence ID" value="KHF97421.1"/>
    <property type="molecule type" value="Genomic_DNA"/>
</dbReference>
<organism evidence="1 2">
    <name type="scientific">Gossypium arboreum</name>
    <name type="common">Tree cotton</name>
    <name type="synonym">Gossypium nanking</name>
    <dbReference type="NCBI Taxonomy" id="29729"/>
    <lineage>
        <taxon>Eukaryota</taxon>
        <taxon>Viridiplantae</taxon>
        <taxon>Streptophyta</taxon>
        <taxon>Embryophyta</taxon>
        <taxon>Tracheophyta</taxon>
        <taxon>Spermatophyta</taxon>
        <taxon>Magnoliopsida</taxon>
        <taxon>eudicotyledons</taxon>
        <taxon>Gunneridae</taxon>
        <taxon>Pentapetalae</taxon>
        <taxon>rosids</taxon>
        <taxon>malvids</taxon>
        <taxon>Malvales</taxon>
        <taxon>Malvaceae</taxon>
        <taxon>Malvoideae</taxon>
        <taxon>Gossypium</taxon>
    </lineage>
</organism>
<sequence>MIDQGNRDSGLNRENTRLWTKLINLSFSYSSVVNSTQGWRLL</sequence>